<dbReference type="InterPro" id="IPR010994">
    <property type="entry name" value="RuvA_2-like"/>
</dbReference>
<sequence>MELKRKLSILSDAAKYDVSCSSSGSNRKNTTNGIGQAHNSGICHSWSEDGRCISLLKILLTNKCIYSCEYCVNRKENNVERAEFTPEEVADLTINFYKRNYIEGLFLSSGVVKSPDYTMIKLIRVAEILRNEKKFNGYIHMKAIPGASEELIERLGKLIDRMSINIELPTKSSLKMLAPQKTYESIEKPMSFINESITQYKIDRKTIRKTPLFLPAGQSTQMIVGAAGESDLTIINKASSLYEDYKLKRVFYSGFVPVIKSKYTEKIKKVPMLREHRLYQADWLMRFYKFKSNEILNEKNPFFDLTLDPKAFWAVQNVANFPIEINRASYEELLRVPGFGPTYAMRIINARKFANLSFDDLTSLKISLKKAKNFILVNGVYRGQKYNTQEDLLEILRMQEGKNITQLSFLE</sequence>
<dbReference type="InterPro" id="IPR058240">
    <property type="entry name" value="rSAM_sf"/>
</dbReference>
<dbReference type="InterPro" id="IPR051675">
    <property type="entry name" value="Endo/Exo/Phosphatase_dom_1"/>
</dbReference>
<dbReference type="InterPro" id="IPR013785">
    <property type="entry name" value="Aldolase_TIM"/>
</dbReference>
<dbReference type="SUPFAM" id="SSF47781">
    <property type="entry name" value="RuvA domain 2-like"/>
    <property type="match status" value="1"/>
</dbReference>
<dbReference type="GO" id="GO:0046872">
    <property type="term" value="F:metal ion binding"/>
    <property type="evidence" value="ECO:0007669"/>
    <property type="project" value="UniProtKB-KW"/>
</dbReference>
<proteinExistence type="predicted"/>
<evidence type="ECO:0000313" key="7">
    <source>
        <dbReference type="Proteomes" id="UP000502899"/>
    </source>
</evidence>
<dbReference type="Gene3D" id="1.10.150.320">
    <property type="entry name" value="Photosystem II 12 kDa extrinsic protein"/>
    <property type="match status" value="1"/>
</dbReference>
<dbReference type="InterPro" id="IPR023874">
    <property type="entry name" value="DNA_rSAM_put"/>
</dbReference>
<keyword evidence="2" id="KW-0479">Metal-binding</keyword>
<dbReference type="InterPro" id="IPR007197">
    <property type="entry name" value="rSAM"/>
</dbReference>
<name>A0A7D4FLG5_FINMA</name>
<dbReference type="PANTHER" id="PTHR21180">
    <property type="entry name" value="ENDONUCLEASE/EXONUCLEASE/PHOSPHATASE FAMILY DOMAIN-CONTAINING PROTEIN 1"/>
    <property type="match status" value="1"/>
</dbReference>
<dbReference type="SUPFAM" id="SSF102114">
    <property type="entry name" value="Radical SAM enzymes"/>
    <property type="match status" value="1"/>
</dbReference>
<organism evidence="6 7">
    <name type="scientific">Finegoldia magna</name>
    <name type="common">Peptostreptococcus magnus</name>
    <dbReference type="NCBI Taxonomy" id="1260"/>
    <lineage>
        <taxon>Bacteria</taxon>
        <taxon>Bacillati</taxon>
        <taxon>Bacillota</taxon>
        <taxon>Tissierellia</taxon>
        <taxon>Tissierellales</taxon>
        <taxon>Peptoniphilaceae</taxon>
        <taxon>Finegoldia</taxon>
    </lineage>
</organism>
<dbReference type="PANTHER" id="PTHR21180:SF9">
    <property type="entry name" value="TYPE II SECRETION SYSTEM PROTEIN K"/>
    <property type="match status" value="1"/>
</dbReference>
<evidence type="ECO:0000313" key="6">
    <source>
        <dbReference type="EMBL" id="QKH79245.1"/>
    </source>
</evidence>
<protein>
    <submittedName>
        <fullName evidence="6">Putative DNA modification/repair radical SAM protein</fullName>
    </submittedName>
</protein>
<dbReference type="EMBL" id="CP054000">
    <property type="protein sequence ID" value="QKH79245.1"/>
    <property type="molecule type" value="Genomic_DNA"/>
</dbReference>
<evidence type="ECO:0000256" key="4">
    <source>
        <dbReference type="ARBA" id="ARBA00023014"/>
    </source>
</evidence>
<keyword evidence="1" id="KW-0949">S-adenosyl-L-methionine</keyword>
<keyword evidence="3" id="KW-0408">Iron</keyword>
<reference evidence="6 7" key="1">
    <citation type="submission" date="2020-05" db="EMBL/GenBank/DDBJ databases">
        <title>FDA dAtabase for Regulatory Grade micrObial Sequences (FDA-ARGOS): Supporting development and validation of Infectious Disease Dx tests.</title>
        <authorList>
            <person name="Pederson C."/>
            <person name="Tallon L."/>
            <person name="Sadzewicz L."/>
            <person name="Zhao X."/>
            <person name="Vavikolanu K."/>
            <person name="Mehta A."/>
            <person name="Aluvathingal J."/>
            <person name="Nadendla S."/>
            <person name="Myers T."/>
            <person name="Yan Y."/>
            <person name="Sichtig H."/>
        </authorList>
    </citation>
    <scope>NUCLEOTIDE SEQUENCE [LARGE SCALE GENOMIC DNA]</scope>
    <source>
        <strain evidence="6 7">FDAARGOS_764</strain>
    </source>
</reference>
<dbReference type="Pfam" id="PF12836">
    <property type="entry name" value="HHH_3"/>
    <property type="match status" value="1"/>
</dbReference>
<evidence type="ECO:0000256" key="1">
    <source>
        <dbReference type="ARBA" id="ARBA00022691"/>
    </source>
</evidence>
<dbReference type="SFLD" id="SFLDG01102">
    <property type="entry name" value="Uncharacterised_Radical_SAM_Su"/>
    <property type="match status" value="1"/>
</dbReference>
<dbReference type="Pfam" id="PF04055">
    <property type="entry name" value="Radical_SAM"/>
    <property type="match status" value="1"/>
</dbReference>
<dbReference type="AlphaFoldDB" id="A0A7D4FLG5"/>
<gene>
    <name evidence="6" type="ORF">FOC70_02230</name>
</gene>
<feature type="domain" description="Radical SAM core" evidence="5">
    <location>
        <begin position="59"/>
        <end position="187"/>
    </location>
</feature>
<dbReference type="SFLD" id="SFLDS00029">
    <property type="entry name" value="Radical_SAM"/>
    <property type="match status" value="1"/>
</dbReference>
<keyword evidence="4" id="KW-0411">Iron-sulfur</keyword>
<evidence type="ECO:0000256" key="3">
    <source>
        <dbReference type="ARBA" id="ARBA00023004"/>
    </source>
</evidence>
<dbReference type="Proteomes" id="UP000502899">
    <property type="component" value="Chromosome"/>
</dbReference>
<dbReference type="RefSeq" id="WP_002842009.1">
    <property type="nucleotide sequence ID" value="NZ_CP054000.1"/>
</dbReference>
<dbReference type="GO" id="GO:0003824">
    <property type="term" value="F:catalytic activity"/>
    <property type="evidence" value="ECO:0007669"/>
    <property type="project" value="InterPro"/>
</dbReference>
<accession>A0A7D4FLG5</accession>
<evidence type="ECO:0000256" key="2">
    <source>
        <dbReference type="ARBA" id="ARBA00022723"/>
    </source>
</evidence>
<dbReference type="GO" id="GO:0051536">
    <property type="term" value="F:iron-sulfur cluster binding"/>
    <property type="evidence" value="ECO:0007669"/>
    <property type="project" value="UniProtKB-KW"/>
</dbReference>
<dbReference type="Gene3D" id="3.20.20.70">
    <property type="entry name" value="Aldolase class I"/>
    <property type="match status" value="1"/>
</dbReference>
<evidence type="ECO:0000259" key="5">
    <source>
        <dbReference type="Pfam" id="PF04055"/>
    </source>
</evidence>
<dbReference type="NCBIfam" id="TIGR03916">
    <property type="entry name" value="rSAM_link_UDG"/>
    <property type="match status" value="1"/>
</dbReference>